<dbReference type="AlphaFoldDB" id="A0A974DRW5"/>
<evidence type="ECO:0000256" key="1">
    <source>
        <dbReference type="SAM" id="Phobius"/>
    </source>
</evidence>
<keyword evidence="1" id="KW-0812">Transmembrane</keyword>
<reference evidence="3" key="1">
    <citation type="journal article" date="2016" name="Nature">
        <title>Genome evolution in the allotetraploid frog Xenopus laevis.</title>
        <authorList>
            <person name="Session A.M."/>
            <person name="Uno Y."/>
            <person name="Kwon T."/>
            <person name="Chapman J.A."/>
            <person name="Toyoda A."/>
            <person name="Takahashi S."/>
            <person name="Fukui A."/>
            <person name="Hikosaka A."/>
            <person name="Suzuki A."/>
            <person name="Kondo M."/>
            <person name="van Heeringen S.J."/>
            <person name="Quigley I."/>
            <person name="Heinz S."/>
            <person name="Ogino H."/>
            <person name="Ochi H."/>
            <person name="Hellsten U."/>
            <person name="Lyons J.B."/>
            <person name="Simakov O."/>
            <person name="Putnam N."/>
            <person name="Stites J."/>
            <person name="Kuroki Y."/>
            <person name="Tanaka T."/>
            <person name="Michiue T."/>
            <person name="Watanabe M."/>
            <person name="Bogdanovic O."/>
            <person name="Lister R."/>
            <person name="Georgiou G."/>
            <person name="Paranjpe S.S."/>
            <person name="van Kruijsbergen I."/>
            <person name="Shu S."/>
            <person name="Carlson J."/>
            <person name="Kinoshita T."/>
            <person name="Ohta Y."/>
            <person name="Mawaribuchi S."/>
            <person name="Jenkins J."/>
            <person name="Grimwood J."/>
            <person name="Schmutz J."/>
            <person name="Mitros T."/>
            <person name="Mozaffari S.V."/>
            <person name="Suzuki Y."/>
            <person name="Haramoto Y."/>
            <person name="Yamamoto T.S."/>
            <person name="Takagi C."/>
            <person name="Heald R."/>
            <person name="Miller K."/>
            <person name="Haudenschild C."/>
            <person name="Kitzman J."/>
            <person name="Nakayama T."/>
            <person name="Izutsu Y."/>
            <person name="Robert J."/>
            <person name="Fortriede J."/>
            <person name="Burns K."/>
            <person name="Lotay V."/>
            <person name="Karimi K."/>
            <person name="Yasuoka Y."/>
            <person name="Dichmann D.S."/>
            <person name="Flajnik M.F."/>
            <person name="Houston D.W."/>
            <person name="Shendure J."/>
            <person name="DuPasquier L."/>
            <person name="Vize P.D."/>
            <person name="Zorn A.M."/>
            <person name="Ito M."/>
            <person name="Marcotte E.M."/>
            <person name="Wallingford J.B."/>
            <person name="Ito Y."/>
            <person name="Asashima M."/>
            <person name="Ueno N."/>
            <person name="Matsuda Y."/>
            <person name="Veenstra G.J."/>
            <person name="Fujiyama A."/>
            <person name="Harland R.M."/>
            <person name="Taira M."/>
            <person name="Rokhsar D.S."/>
        </authorList>
    </citation>
    <scope>NUCLEOTIDE SEQUENCE [LARGE SCALE GENOMIC DNA]</scope>
    <source>
        <strain evidence="3">J</strain>
    </source>
</reference>
<gene>
    <name evidence="2" type="ORF">XELAEV_18013325mg</name>
</gene>
<organism evidence="2 3">
    <name type="scientific">Xenopus laevis</name>
    <name type="common">African clawed frog</name>
    <dbReference type="NCBI Taxonomy" id="8355"/>
    <lineage>
        <taxon>Eukaryota</taxon>
        <taxon>Metazoa</taxon>
        <taxon>Chordata</taxon>
        <taxon>Craniata</taxon>
        <taxon>Vertebrata</taxon>
        <taxon>Euteleostomi</taxon>
        <taxon>Amphibia</taxon>
        <taxon>Batrachia</taxon>
        <taxon>Anura</taxon>
        <taxon>Pipoidea</taxon>
        <taxon>Pipidae</taxon>
        <taxon>Xenopodinae</taxon>
        <taxon>Xenopus</taxon>
        <taxon>Xenopus</taxon>
    </lineage>
</organism>
<accession>A0A974DRW5</accession>
<dbReference type="EMBL" id="CM004468">
    <property type="protein sequence ID" value="OCT95637.1"/>
    <property type="molecule type" value="Genomic_DNA"/>
</dbReference>
<proteinExistence type="predicted"/>
<feature type="transmembrane region" description="Helical" evidence="1">
    <location>
        <begin position="16"/>
        <end position="33"/>
    </location>
</feature>
<evidence type="ECO:0000313" key="3">
    <source>
        <dbReference type="Proteomes" id="UP000694892"/>
    </source>
</evidence>
<dbReference type="Proteomes" id="UP000694892">
    <property type="component" value="Chromosome 2L"/>
</dbReference>
<keyword evidence="1" id="KW-1133">Transmembrane helix</keyword>
<evidence type="ECO:0000313" key="2">
    <source>
        <dbReference type="EMBL" id="OCT95637.1"/>
    </source>
</evidence>
<sequence>MIQSILCLAISMDNTFVFHAFAIVLLAAVVMAVKRWNCDRVSWPGFCPSKVVLGCLGITTWKQNTFFYVQKYSRSTLCAEVQL</sequence>
<keyword evidence="1" id="KW-0472">Membrane</keyword>
<protein>
    <submittedName>
        <fullName evidence="2">Uncharacterized protein</fullName>
    </submittedName>
</protein>
<name>A0A974DRW5_XENLA</name>